<evidence type="ECO:0000256" key="2">
    <source>
        <dbReference type="PIRSR" id="PIRSR613078-2"/>
    </source>
</evidence>
<dbReference type="OrthoDB" id="9810154at2"/>
<dbReference type="PANTHER" id="PTHR20935">
    <property type="entry name" value="PHOSPHOGLYCERATE MUTASE-RELATED"/>
    <property type="match status" value="1"/>
</dbReference>
<dbReference type="AlphaFoldDB" id="I4AKI2"/>
<feature type="binding site" evidence="2">
    <location>
        <position position="58"/>
    </location>
    <ligand>
        <name>substrate</name>
    </ligand>
</feature>
<dbReference type="InterPro" id="IPR051021">
    <property type="entry name" value="Mito_Ser/Thr_phosphatase"/>
</dbReference>
<dbReference type="EMBL" id="CP003345">
    <property type="protein sequence ID" value="AFM04467.1"/>
    <property type="molecule type" value="Genomic_DNA"/>
</dbReference>
<dbReference type="GO" id="GO:0016787">
    <property type="term" value="F:hydrolase activity"/>
    <property type="evidence" value="ECO:0007669"/>
    <property type="project" value="UniProtKB-KW"/>
</dbReference>
<accession>I4AKI2</accession>
<dbReference type="InterPro" id="IPR013078">
    <property type="entry name" value="His_Pase_superF_clade-1"/>
</dbReference>
<evidence type="ECO:0000313" key="4">
    <source>
        <dbReference type="Proteomes" id="UP000006054"/>
    </source>
</evidence>
<dbReference type="STRING" id="880071.Fleli_2084"/>
<name>I4AKI2_BERLS</name>
<proteinExistence type="predicted"/>
<sequence>MKKLFLFRHAQTEGYSFSNPDSKRKLTEKGIQDAMKLGQFLYKENFEVDKIVSSIAIRAQTTARLLADEMKYPPSKIQIEEDLYQCSETDLFHFINQIEDDSINNLFLVNHNPAVSALIYLLTEKEYGFLSPCSLVIFSFDVENWAEIIRGSGMIEEIRVPETDFEVSTI</sequence>
<dbReference type="RefSeq" id="WP_014797914.1">
    <property type="nucleotide sequence ID" value="NC_018018.1"/>
</dbReference>
<dbReference type="CDD" id="cd07067">
    <property type="entry name" value="HP_PGM_like"/>
    <property type="match status" value="1"/>
</dbReference>
<dbReference type="Gene3D" id="3.40.50.1240">
    <property type="entry name" value="Phosphoglycerate mutase-like"/>
    <property type="match status" value="1"/>
</dbReference>
<dbReference type="PANTHER" id="PTHR20935:SF1">
    <property type="entry name" value="SLL1549 PROTEIN"/>
    <property type="match status" value="1"/>
</dbReference>
<dbReference type="Pfam" id="PF00300">
    <property type="entry name" value="His_Phos_1"/>
    <property type="match status" value="1"/>
</dbReference>
<gene>
    <name evidence="3" type="ordered locus">Fleli_2084</name>
</gene>
<dbReference type="eggNOG" id="COG2062">
    <property type="taxonomic scope" value="Bacteria"/>
</dbReference>
<evidence type="ECO:0000313" key="3">
    <source>
        <dbReference type="EMBL" id="AFM04467.1"/>
    </source>
</evidence>
<keyword evidence="1" id="KW-0378">Hydrolase</keyword>
<dbReference type="InterPro" id="IPR029033">
    <property type="entry name" value="His_PPase_superfam"/>
</dbReference>
<dbReference type="SUPFAM" id="SSF53254">
    <property type="entry name" value="Phosphoglycerate mutase-like"/>
    <property type="match status" value="1"/>
</dbReference>
<organism evidence="3 4">
    <name type="scientific">Bernardetia litoralis (strain ATCC 23117 / DSM 6794 / NBRC 15988 / NCIMB 1366 / Fx l1 / Sio-4)</name>
    <name type="common">Flexibacter litoralis</name>
    <dbReference type="NCBI Taxonomy" id="880071"/>
    <lineage>
        <taxon>Bacteria</taxon>
        <taxon>Pseudomonadati</taxon>
        <taxon>Bacteroidota</taxon>
        <taxon>Cytophagia</taxon>
        <taxon>Cytophagales</taxon>
        <taxon>Bernardetiaceae</taxon>
        <taxon>Bernardetia</taxon>
    </lineage>
</organism>
<dbReference type="Proteomes" id="UP000006054">
    <property type="component" value="Chromosome"/>
</dbReference>
<reference evidence="4" key="1">
    <citation type="submission" date="2012-06" db="EMBL/GenBank/DDBJ databases">
        <title>The complete genome of Flexibacter litoralis DSM 6794.</title>
        <authorList>
            <person name="Lucas S."/>
            <person name="Copeland A."/>
            <person name="Lapidus A."/>
            <person name="Glavina del Rio T."/>
            <person name="Dalin E."/>
            <person name="Tice H."/>
            <person name="Bruce D."/>
            <person name="Goodwin L."/>
            <person name="Pitluck S."/>
            <person name="Peters L."/>
            <person name="Ovchinnikova G."/>
            <person name="Lu M."/>
            <person name="Kyrpides N."/>
            <person name="Mavromatis K."/>
            <person name="Ivanova N."/>
            <person name="Brettin T."/>
            <person name="Detter J.C."/>
            <person name="Han C."/>
            <person name="Larimer F."/>
            <person name="Land M."/>
            <person name="Hauser L."/>
            <person name="Markowitz V."/>
            <person name="Cheng J.-F."/>
            <person name="Hugenholtz P."/>
            <person name="Woyke T."/>
            <person name="Wu D."/>
            <person name="Spring S."/>
            <person name="Lang E."/>
            <person name="Kopitz M."/>
            <person name="Brambilla E."/>
            <person name="Klenk H.-P."/>
            <person name="Eisen J.A."/>
        </authorList>
    </citation>
    <scope>NUCLEOTIDE SEQUENCE [LARGE SCALE GENOMIC DNA]</scope>
    <source>
        <strain evidence="4">ATCC 23117 / DSM 6794 / NBRC 15988 / NCIMB 1366 / Sio-4</strain>
    </source>
</reference>
<evidence type="ECO:0000256" key="1">
    <source>
        <dbReference type="ARBA" id="ARBA00022801"/>
    </source>
</evidence>
<protein>
    <submittedName>
        <fullName evidence="3">Phosphohistidine phosphatase SixA</fullName>
    </submittedName>
</protein>
<dbReference type="HOGENOM" id="CLU_084603_2_2_10"/>
<dbReference type="KEGG" id="fli:Fleli_2084"/>
<keyword evidence="4" id="KW-1185">Reference proteome</keyword>